<evidence type="ECO:0000313" key="2">
    <source>
        <dbReference type="Proteomes" id="UP000039046"/>
    </source>
</evidence>
<protein>
    <submittedName>
        <fullName evidence="1">Uncharacterized protein</fullName>
    </submittedName>
</protein>
<dbReference type="OrthoDB" id="29596at2759"/>
<reference evidence="1 2" key="1">
    <citation type="journal article" date="2015" name="Genome Announc.">
        <title>Draft Genome Sequence and Gene Annotation of the Entomopathogenic Fungus Verticillium hemipterigenum.</title>
        <authorList>
            <person name="Horn F."/>
            <person name="Habel A."/>
            <person name="Scharf D.H."/>
            <person name="Dworschak J."/>
            <person name="Brakhage A.A."/>
            <person name="Guthke R."/>
            <person name="Hertweck C."/>
            <person name="Linde J."/>
        </authorList>
    </citation>
    <scope>NUCLEOTIDE SEQUENCE [LARGE SCALE GENOMIC DNA]</scope>
</reference>
<dbReference type="HOGENOM" id="CLU_1769391_0_0_1"/>
<dbReference type="AlphaFoldDB" id="A0A0A1TI46"/>
<dbReference type="InterPro" id="IPR036187">
    <property type="entry name" value="DNA_mismatch_repair_MutS_sf"/>
</dbReference>
<proteinExistence type="predicted"/>
<dbReference type="SUPFAM" id="SSF48334">
    <property type="entry name" value="DNA repair protein MutS, domain III"/>
    <property type="match status" value="1"/>
</dbReference>
<dbReference type="STRING" id="1531966.A0A0A1TI46"/>
<gene>
    <name evidence="1" type="ORF">VHEMI06008</name>
</gene>
<organism evidence="1 2">
    <name type="scientific">[Torrubiella] hemipterigena</name>
    <dbReference type="NCBI Taxonomy" id="1531966"/>
    <lineage>
        <taxon>Eukaryota</taxon>
        <taxon>Fungi</taxon>
        <taxon>Dikarya</taxon>
        <taxon>Ascomycota</taxon>
        <taxon>Pezizomycotina</taxon>
        <taxon>Sordariomycetes</taxon>
        <taxon>Hypocreomycetidae</taxon>
        <taxon>Hypocreales</taxon>
        <taxon>Clavicipitaceae</taxon>
        <taxon>Clavicipitaceae incertae sedis</taxon>
        <taxon>'Torrubiella' clade</taxon>
    </lineage>
</organism>
<evidence type="ECO:0000313" key="1">
    <source>
        <dbReference type="EMBL" id="CEJ90210.1"/>
    </source>
</evidence>
<sequence length="147" mass="17087">MRYQILENLDASKLSEIQVMIGRVIDFEDSAFDTKVSVKSGIDEHLDDLKRFFGGLEDFLTKIVNSVRDTLPVMMRQAVQSCLFVPQVGFLLAINENTEEQTQFEHNPEWKMFFKANECVMYKNEHMRELDARFGDLHSEINGMCLQ</sequence>
<accession>A0A0A1TI46</accession>
<dbReference type="Proteomes" id="UP000039046">
    <property type="component" value="Unassembled WGS sequence"/>
</dbReference>
<keyword evidence="2" id="KW-1185">Reference proteome</keyword>
<name>A0A0A1TI46_9HYPO</name>
<dbReference type="EMBL" id="CDHN01000003">
    <property type="protein sequence ID" value="CEJ90210.1"/>
    <property type="molecule type" value="Genomic_DNA"/>
</dbReference>